<proteinExistence type="predicted"/>
<organism evidence="2 3">
    <name type="scientific">Mycena albidolilacea</name>
    <dbReference type="NCBI Taxonomy" id="1033008"/>
    <lineage>
        <taxon>Eukaryota</taxon>
        <taxon>Fungi</taxon>
        <taxon>Dikarya</taxon>
        <taxon>Basidiomycota</taxon>
        <taxon>Agaricomycotina</taxon>
        <taxon>Agaricomycetes</taxon>
        <taxon>Agaricomycetidae</taxon>
        <taxon>Agaricales</taxon>
        <taxon>Marasmiineae</taxon>
        <taxon>Mycenaceae</taxon>
        <taxon>Mycena</taxon>
    </lineage>
</organism>
<gene>
    <name evidence="2" type="ORF">DFH08DRAFT_3244</name>
</gene>
<dbReference type="EMBL" id="JARIHO010000001">
    <property type="protein sequence ID" value="KAJ7367651.1"/>
    <property type="molecule type" value="Genomic_DNA"/>
</dbReference>
<sequence length="609" mass="66548">MSSEEYQLLRSSILLATVFAAAKQLEDPQPTTVNLHDVYGWQRMESSKSAKRVRAALAHWATTLTRGGTDDRLLAVVVGEFSATGLDTLVVRSSPSSSQLDAREFGNSSEAVRSVHAHNPTDADLSALESTLVSFMDKDHNFAKDIDRARTTPFNKYAGEVLAAIQIASRLRPGYPEIGHALQCYVAVHCLPKLALRASSFARLFPGLYPKLANAWAPSPDEFSADVKITAPPDLLTAAFRSSSPAPLTAANAAAWWRLLCQVAHLLVRFVKGAATEPNIAEIVHACTLLQDLVKFAPSSLWASHSLDLLLIPKVNEGGEEREKIQDEEMRDGNVTDAADTVLDARPHSRQFLRATESLCAWVTAPWHLMDLPIAKKGVPVKVRVVDLPRAPITSVTPDDLAARWAKVGRWSDEVTGDVRNTLTTQPELLDVTKGATHCEAALLASLARHAPQKTFASEKTTEPDVTSRKTTRTRPSVTSCERNPTTQEPLVLEALFEHLHLTSDTELPLPIGVAKKCCPACAILADIIPKDRRKLVLDLPGSHARWRAWAPPEWLPEHILRELEVKLVRALTGMLNQGRLSSPTSPDSPSLEDCDDILAMTTPGLSTT</sequence>
<reference evidence="2" key="1">
    <citation type="submission" date="2023-03" db="EMBL/GenBank/DDBJ databases">
        <title>Massive genome expansion in bonnet fungi (Mycena s.s.) driven by repeated elements and novel gene families across ecological guilds.</title>
        <authorList>
            <consortium name="Lawrence Berkeley National Laboratory"/>
            <person name="Harder C.B."/>
            <person name="Miyauchi S."/>
            <person name="Viragh M."/>
            <person name="Kuo A."/>
            <person name="Thoen E."/>
            <person name="Andreopoulos B."/>
            <person name="Lu D."/>
            <person name="Skrede I."/>
            <person name="Drula E."/>
            <person name="Henrissat B."/>
            <person name="Morin E."/>
            <person name="Kohler A."/>
            <person name="Barry K."/>
            <person name="LaButti K."/>
            <person name="Morin E."/>
            <person name="Salamov A."/>
            <person name="Lipzen A."/>
            <person name="Mereny Z."/>
            <person name="Hegedus B."/>
            <person name="Baldrian P."/>
            <person name="Stursova M."/>
            <person name="Weitz H."/>
            <person name="Taylor A."/>
            <person name="Grigoriev I.V."/>
            <person name="Nagy L.G."/>
            <person name="Martin F."/>
            <person name="Kauserud H."/>
        </authorList>
    </citation>
    <scope>NUCLEOTIDE SEQUENCE</scope>
    <source>
        <strain evidence="2">CBHHK002</strain>
    </source>
</reference>
<accession>A0AAD7ATE8</accession>
<name>A0AAD7ATE8_9AGAR</name>
<feature type="compositionally biased region" description="Polar residues" evidence="1">
    <location>
        <begin position="474"/>
        <end position="485"/>
    </location>
</feature>
<comment type="caution">
    <text evidence="2">The sequence shown here is derived from an EMBL/GenBank/DDBJ whole genome shotgun (WGS) entry which is preliminary data.</text>
</comment>
<evidence type="ECO:0000313" key="2">
    <source>
        <dbReference type="EMBL" id="KAJ7367651.1"/>
    </source>
</evidence>
<keyword evidence="3" id="KW-1185">Reference proteome</keyword>
<dbReference type="Proteomes" id="UP001218218">
    <property type="component" value="Unassembled WGS sequence"/>
</dbReference>
<dbReference type="AlphaFoldDB" id="A0AAD7ATE8"/>
<protein>
    <submittedName>
        <fullName evidence="2">Uncharacterized protein</fullName>
    </submittedName>
</protein>
<feature type="region of interest" description="Disordered" evidence="1">
    <location>
        <begin position="454"/>
        <end position="485"/>
    </location>
</feature>
<evidence type="ECO:0000313" key="3">
    <source>
        <dbReference type="Proteomes" id="UP001218218"/>
    </source>
</evidence>
<evidence type="ECO:0000256" key="1">
    <source>
        <dbReference type="SAM" id="MobiDB-lite"/>
    </source>
</evidence>